<dbReference type="FunFam" id="1.10.10.60:FF:000132">
    <property type="entry name" value="AraC family transcriptional regulator"/>
    <property type="match status" value="1"/>
</dbReference>
<keyword evidence="1" id="KW-0678">Repressor</keyword>
<dbReference type="Pfam" id="PF12833">
    <property type="entry name" value="HTH_18"/>
    <property type="match status" value="1"/>
</dbReference>
<dbReference type="EMBL" id="CZQE01000181">
    <property type="protein sequence ID" value="CUS44802.1"/>
    <property type="molecule type" value="Genomic_DNA"/>
</dbReference>
<evidence type="ECO:0000256" key="1">
    <source>
        <dbReference type="ARBA" id="ARBA00022491"/>
    </source>
</evidence>
<sequence>MLNDIMAYSDDMLDPDEIPRPLVAFGVSMVTTGVELAHHRHGKAQLLLTLRGVLTCEADSGLWIVPPQCAVWIPGGAMHSIKFSGTVEGYNAFIDAAVATGLPKECCTVAVTPLLRELLVCAARFPALYPEGGRESHLVTLLIDEIAAAPVERLHLPMPADQRLRQIVEMMMANPSDRGTAEIWARRVGLSERTLARLLARETGMSFGRWRQQMAILLALQGLAKGAPIKQVAADLGYESAGSFVTMFRKALGTSPGRYMSRVRGESIPGE</sequence>
<dbReference type="InterPro" id="IPR018060">
    <property type="entry name" value="HTH_AraC"/>
</dbReference>
<evidence type="ECO:0000256" key="2">
    <source>
        <dbReference type="ARBA" id="ARBA00023015"/>
    </source>
</evidence>
<dbReference type="PRINTS" id="PR00032">
    <property type="entry name" value="HTHARAC"/>
</dbReference>
<evidence type="ECO:0000256" key="3">
    <source>
        <dbReference type="ARBA" id="ARBA00023125"/>
    </source>
</evidence>
<dbReference type="CDD" id="cd06124">
    <property type="entry name" value="cupin_NimR-like_N"/>
    <property type="match status" value="1"/>
</dbReference>
<dbReference type="Gene3D" id="1.10.10.60">
    <property type="entry name" value="Homeodomain-like"/>
    <property type="match status" value="1"/>
</dbReference>
<dbReference type="PROSITE" id="PS01124">
    <property type="entry name" value="HTH_ARAC_FAMILY_2"/>
    <property type="match status" value="1"/>
</dbReference>
<dbReference type="GO" id="GO:0003700">
    <property type="term" value="F:DNA-binding transcription factor activity"/>
    <property type="evidence" value="ECO:0007669"/>
    <property type="project" value="InterPro"/>
</dbReference>
<protein>
    <submittedName>
        <fullName evidence="6">Transcriptional regulator, AraC family</fullName>
    </submittedName>
</protein>
<dbReference type="GO" id="GO:0043565">
    <property type="term" value="F:sequence-specific DNA binding"/>
    <property type="evidence" value="ECO:0007669"/>
    <property type="project" value="InterPro"/>
</dbReference>
<dbReference type="AlphaFoldDB" id="A0A170PNX9"/>
<keyword evidence="2" id="KW-0805">Transcription regulation</keyword>
<evidence type="ECO:0000256" key="4">
    <source>
        <dbReference type="ARBA" id="ARBA00023163"/>
    </source>
</evidence>
<dbReference type="InterPro" id="IPR011051">
    <property type="entry name" value="RmlC_Cupin_sf"/>
</dbReference>
<dbReference type="PANTHER" id="PTHR11019:SF199">
    <property type="entry name" value="HTH-TYPE TRANSCRIPTIONAL REGULATOR NIMR"/>
    <property type="match status" value="1"/>
</dbReference>
<keyword evidence="3" id="KW-0238">DNA-binding</keyword>
<dbReference type="SUPFAM" id="SSF51182">
    <property type="entry name" value="RmlC-like cupins"/>
    <property type="match status" value="1"/>
</dbReference>
<dbReference type="Gene3D" id="2.60.120.10">
    <property type="entry name" value="Jelly Rolls"/>
    <property type="match status" value="1"/>
</dbReference>
<dbReference type="InterPro" id="IPR020449">
    <property type="entry name" value="Tscrpt_reg_AraC-type_HTH"/>
</dbReference>
<dbReference type="InterPro" id="IPR014710">
    <property type="entry name" value="RmlC-like_jellyroll"/>
</dbReference>
<accession>A0A170PNX9</accession>
<keyword evidence="4" id="KW-0804">Transcription</keyword>
<feature type="domain" description="HTH araC/xylS-type" evidence="5">
    <location>
        <begin position="165"/>
        <end position="262"/>
    </location>
</feature>
<evidence type="ECO:0000259" key="5">
    <source>
        <dbReference type="PROSITE" id="PS01124"/>
    </source>
</evidence>
<dbReference type="InterPro" id="IPR009057">
    <property type="entry name" value="Homeodomain-like_sf"/>
</dbReference>
<evidence type="ECO:0000313" key="6">
    <source>
        <dbReference type="EMBL" id="CUS44802.1"/>
    </source>
</evidence>
<proteinExistence type="predicted"/>
<dbReference type="SUPFAM" id="SSF46689">
    <property type="entry name" value="Homeodomain-like"/>
    <property type="match status" value="2"/>
</dbReference>
<reference evidence="6" key="1">
    <citation type="submission" date="2015-10" db="EMBL/GenBank/DDBJ databases">
        <authorList>
            <person name="Gilbert D.G."/>
        </authorList>
    </citation>
    <scope>NUCLEOTIDE SEQUENCE</scope>
</reference>
<dbReference type="PANTHER" id="PTHR11019">
    <property type="entry name" value="HTH-TYPE TRANSCRIPTIONAL REGULATOR NIMR"/>
    <property type="match status" value="1"/>
</dbReference>
<gene>
    <name evidence="6" type="ORF">MGWOODY_Smn198</name>
</gene>
<dbReference type="SMART" id="SM00342">
    <property type="entry name" value="HTH_ARAC"/>
    <property type="match status" value="1"/>
</dbReference>
<name>A0A170PNX9_9ZZZZ</name>
<organism evidence="6">
    <name type="scientific">hydrothermal vent metagenome</name>
    <dbReference type="NCBI Taxonomy" id="652676"/>
    <lineage>
        <taxon>unclassified sequences</taxon>
        <taxon>metagenomes</taxon>
        <taxon>ecological metagenomes</taxon>
    </lineage>
</organism>